<dbReference type="PANTHER" id="PTHR10000">
    <property type="entry name" value="PHOSPHOSERINE PHOSPHATASE"/>
    <property type="match status" value="1"/>
</dbReference>
<dbReference type="EMBL" id="NSGR01000008">
    <property type="protein sequence ID" value="PCH12519.1"/>
    <property type="molecule type" value="Genomic_DNA"/>
</dbReference>
<dbReference type="Proteomes" id="UP001180515">
    <property type="component" value="Unassembled WGS sequence"/>
</dbReference>
<dbReference type="SUPFAM" id="SSF56784">
    <property type="entry name" value="HAD-like"/>
    <property type="match status" value="1"/>
</dbReference>
<reference evidence="1" key="2">
    <citation type="submission" date="2023-03" db="EMBL/GenBank/DDBJ databases">
        <authorList>
            <person name="Shen W."/>
            <person name="Cai J."/>
        </authorList>
    </citation>
    <scope>NUCLEOTIDE SEQUENCE</scope>
    <source>
        <strain evidence="1">P82-2</strain>
    </source>
</reference>
<sequence>MTIKVFATDMDGTFLNDQNSYDRVYFNQLFAQLTDQDMHFVAISGNQYYQIAGFFEDYQDKMTIVGENGAYIVDKGQLLKSYPLPNDIVETVIAYLDRNQLSSEAVVCGENSAYILASSSQENKDYFSIYYTRLEEVASFQELPQDKILKFSFNTPLDVTDEIIKVLNETLSGQVQAVATGHGNVDVIGTGVNKGTALTYLLDHWGLKATNLVAFGDSDNDLEMLKLTDNSYAMLNANENVKKVATYQTTTNNENGVLVVIDKLIRR</sequence>
<dbReference type="CDD" id="cd07518">
    <property type="entry name" value="HAD_YbiV-Like"/>
    <property type="match status" value="1"/>
</dbReference>
<gene>
    <name evidence="2" type="primary">ybjI_1</name>
    <name evidence="2" type="ORF">A9Y57_01238</name>
    <name evidence="1" type="ORF">P7G31_09485</name>
</gene>
<dbReference type="InterPro" id="IPR000150">
    <property type="entry name" value="Cof"/>
</dbReference>
<dbReference type="NCBIfam" id="TIGR01484">
    <property type="entry name" value="HAD-SF-IIB"/>
    <property type="match status" value="1"/>
</dbReference>
<keyword evidence="1" id="KW-0378">Hydrolase</keyword>
<reference evidence="2 3" key="1">
    <citation type="submission" date="2016-06" db="EMBL/GenBank/DDBJ databases">
        <authorList>
            <person name="Haines A.N."/>
            <person name="Council K.R."/>
        </authorList>
    </citation>
    <scope>NUCLEOTIDE SEQUENCE [LARGE SCALE GENOMIC DNA]</scope>
    <source>
        <strain evidence="2 3">SP158-29</strain>
    </source>
</reference>
<dbReference type="GO" id="GO:0005829">
    <property type="term" value="C:cytosol"/>
    <property type="evidence" value="ECO:0007669"/>
    <property type="project" value="TreeGrafter"/>
</dbReference>
<dbReference type="Gene3D" id="3.40.50.1000">
    <property type="entry name" value="HAD superfamily/HAD-like"/>
    <property type="match status" value="1"/>
</dbReference>
<dbReference type="InterPro" id="IPR023214">
    <property type="entry name" value="HAD_sf"/>
</dbReference>
<dbReference type="SFLD" id="SFLDS00003">
    <property type="entry name" value="Haloacid_Dehalogenase"/>
    <property type="match status" value="1"/>
</dbReference>
<organism evidence="2 3">
    <name type="scientific">Streptococcus parauberis</name>
    <dbReference type="NCBI Taxonomy" id="1348"/>
    <lineage>
        <taxon>Bacteria</taxon>
        <taxon>Bacillati</taxon>
        <taxon>Bacillota</taxon>
        <taxon>Bacilli</taxon>
        <taxon>Lactobacillales</taxon>
        <taxon>Streptococcaceae</taxon>
        <taxon>Streptococcus</taxon>
    </lineage>
</organism>
<proteinExistence type="predicted"/>
<evidence type="ECO:0000313" key="3">
    <source>
        <dbReference type="Proteomes" id="UP000217465"/>
    </source>
</evidence>
<protein>
    <submittedName>
        <fullName evidence="1">Cof-type HAD-IIB family hydrolase</fullName>
    </submittedName>
    <submittedName>
        <fullName evidence="2">Flavin mononucleotide phosphatase YbjI</fullName>
    </submittedName>
</protein>
<dbReference type="SFLD" id="SFLDG01144">
    <property type="entry name" value="C2.B.4:_PGP_Like"/>
    <property type="match status" value="1"/>
</dbReference>
<dbReference type="InterPro" id="IPR036412">
    <property type="entry name" value="HAD-like_sf"/>
</dbReference>
<dbReference type="Gene3D" id="3.30.1240.10">
    <property type="match status" value="1"/>
</dbReference>
<dbReference type="NCBIfam" id="TIGR00099">
    <property type="entry name" value="Cof-subfamily"/>
    <property type="match status" value="1"/>
</dbReference>
<dbReference type="EMBL" id="JARQAG010000018">
    <property type="protein sequence ID" value="MDT2732453.1"/>
    <property type="molecule type" value="Genomic_DNA"/>
</dbReference>
<dbReference type="SFLD" id="SFLDG01140">
    <property type="entry name" value="C2.B:_Phosphomannomutase_and_P"/>
    <property type="match status" value="1"/>
</dbReference>
<dbReference type="GO" id="GO:0000287">
    <property type="term" value="F:magnesium ion binding"/>
    <property type="evidence" value="ECO:0007669"/>
    <property type="project" value="TreeGrafter"/>
</dbReference>
<dbReference type="GO" id="GO:0016791">
    <property type="term" value="F:phosphatase activity"/>
    <property type="evidence" value="ECO:0007669"/>
    <property type="project" value="TreeGrafter"/>
</dbReference>
<evidence type="ECO:0000313" key="2">
    <source>
        <dbReference type="EMBL" id="PCH12519.1"/>
    </source>
</evidence>
<dbReference type="Pfam" id="PF08282">
    <property type="entry name" value="Hydrolase_3"/>
    <property type="match status" value="1"/>
</dbReference>
<dbReference type="AlphaFoldDB" id="A0A854WDX8"/>
<dbReference type="RefSeq" id="WP_003102765.1">
    <property type="nucleotide sequence ID" value="NZ_CBCPIC010000012.1"/>
</dbReference>
<dbReference type="InterPro" id="IPR006379">
    <property type="entry name" value="HAD-SF_hydro_IIB"/>
</dbReference>
<dbReference type="Proteomes" id="UP000217465">
    <property type="component" value="Unassembled WGS sequence"/>
</dbReference>
<dbReference type="PANTHER" id="PTHR10000:SF53">
    <property type="entry name" value="5-AMINO-6-(5-PHOSPHO-D-RIBITYLAMINO)URACIL PHOSPHATASE YBJI-RELATED"/>
    <property type="match status" value="1"/>
</dbReference>
<evidence type="ECO:0000313" key="1">
    <source>
        <dbReference type="EMBL" id="MDT2732453.1"/>
    </source>
</evidence>
<dbReference type="GeneID" id="61420446"/>
<accession>A0A854WDX8</accession>
<name>A0A854WDX8_9STRE</name>
<comment type="caution">
    <text evidence="2">The sequence shown here is derived from an EMBL/GenBank/DDBJ whole genome shotgun (WGS) entry which is preliminary data.</text>
</comment>